<proteinExistence type="predicted"/>
<organism evidence="1 2">
    <name type="scientific">Pontibacillus chungwhensis BH030062</name>
    <dbReference type="NCBI Taxonomy" id="1385513"/>
    <lineage>
        <taxon>Bacteria</taxon>
        <taxon>Bacillati</taxon>
        <taxon>Bacillota</taxon>
        <taxon>Bacilli</taxon>
        <taxon>Bacillales</taxon>
        <taxon>Bacillaceae</taxon>
        <taxon>Pontibacillus</taxon>
    </lineage>
</organism>
<dbReference type="Pfam" id="PF05908">
    <property type="entry name" value="Gamma_PGA_hydro"/>
    <property type="match status" value="1"/>
</dbReference>
<evidence type="ECO:0000313" key="2">
    <source>
        <dbReference type="Proteomes" id="UP000030153"/>
    </source>
</evidence>
<keyword evidence="2" id="KW-1185">Reference proteome</keyword>
<reference evidence="1 2" key="1">
    <citation type="submission" date="2013-08" db="EMBL/GenBank/DDBJ databases">
        <title>Genome of Pontibacillus chungwhensis.</title>
        <authorList>
            <person name="Wang Q."/>
            <person name="Wang G."/>
        </authorList>
    </citation>
    <scope>NUCLEOTIDE SEQUENCE [LARGE SCALE GENOMIC DNA]</scope>
    <source>
        <strain evidence="1 2">BH030062</strain>
    </source>
</reference>
<accession>A0A0A2UZM3</accession>
<dbReference type="InterPro" id="IPR008585">
    <property type="entry name" value="Gamma_PGA_hydro"/>
</dbReference>
<dbReference type="Proteomes" id="UP000030153">
    <property type="component" value="Unassembled WGS sequence"/>
</dbReference>
<dbReference type="OrthoDB" id="2692258at2"/>
<name>A0A0A2UZM3_9BACI</name>
<dbReference type="eggNOG" id="COG4195">
    <property type="taxonomic scope" value="Bacteria"/>
</dbReference>
<sequence length="465" mass="52422">MKYKFQVVLVLSVMVGILIGGTVFGEGNVATKDEVICESCWAFSYVDLGSEVFINGKEEGDLLPVSSLLAQRAAGEIYNHYSVIDVSTSAPNIETEPSVTRAVSTVVSIQGEQGEAVGTSVEGSNERLLDMIKTHLERKGFSVNTNVNADMGQEVSITYTEAQARAFFSGGDLRLLASLTSQEQTSEFKAYSKAIQDALNEYKSRKSVWLWDSKAVSDRPDETIQFLDSHHINHVYLHYNPLVEDHYPYFISSLNQMGVTVHALMGAPHWGLEENIPEGKHRMDRVMAYNNEVSETAQFKGIHFDIEPHVLDEWDTDRENVVTQWSNSSQIYVDYAKDNGFIVGSDLPFWTDGPSVAPYDPNFYKNMIDRQDYVTVMAYRNTALGSNSITSLSENEVLYANSSKVEIGVELKPHYLDYVSFDDKTYIEMEYELAEVRRYFKGMHAKGFAGTTYHSYTQWKDLEGR</sequence>
<comment type="caution">
    <text evidence="1">The sequence shown here is derived from an EMBL/GenBank/DDBJ whole genome shotgun (WGS) entry which is preliminary data.</text>
</comment>
<gene>
    <name evidence="1" type="ORF">N780_15940</name>
</gene>
<dbReference type="EMBL" id="AVBG01000004">
    <property type="protein sequence ID" value="KGP92006.1"/>
    <property type="molecule type" value="Genomic_DNA"/>
</dbReference>
<dbReference type="STRING" id="1385513.N780_15940"/>
<protein>
    <submittedName>
        <fullName evidence="1">Uncharacterized protein</fullName>
    </submittedName>
</protein>
<dbReference type="AlphaFoldDB" id="A0A0A2UZM3"/>
<dbReference type="RefSeq" id="WP_036781926.1">
    <property type="nucleotide sequence ID" value="NZ_AVBG01000004.1"/>
</dbReference>
<evidence type="ECO:0000313" key="1">
    <source>
        <dbReference type="EMBL" id="KGP92006.1"/>
    </source>
</evidence>